<protein>
    <recommendedName>
        <fullName evidence="5">At3g05675-like ankyrin-like domain-containing protein</fullName>
    </recommendedName>
</protein>
<comment type="function">
    <text evidence="1">May act as a substrate-specific adapter of an E3 ubiquitin-protein ligase complex (CUL3-RBX1-BTB) which mediates the ubiquitination and subsequent proteasomal degradation of target proteins.</text>
</comment>
<evidence type="ECO:0000313" key="6">
    <source>
        <dbReference type="EMBL" id="KAH7295076.1"/>
    </source>
</evidence>
<keyword evidence="3" id="KW-0833">Ubl conjugation pathway</keyword>
<dbReference type="AlphaFoldDB" id="A0A8T2RF49"/>
<comment type="pathway">
    <text evidence="2">Protein modification; protein ubiquitination.</text>
</comment>
<dbReference type="Pfam" id="PF25553">
    <property type="entry name" value="BTB-POZ_ANK-like"/>
    <property type="match status" value="1"/>
</dbReference>
<dbReference type="Proteomes" id="UP000825935">
    <property type="component" value="Chromosome 27"/>
</dbReference>
<proteinExistence type="predicted"/>
<reference evidence="6 7" key="1">
    <citation type="submission" date="2021-08" db="EMBL/GenBank/DDBJ databases">
        <title>WGS assembly of Ceratopteris richardii.</title>
        <authorList>
            <person name="Marchant D.B."/>
            <person name="Chen G."/>
            <person name="Jenkins J."/>
            <person name="Shu S."/>
            <person name="Leebens-Mack J."/>
            <person name="Grimwood J."/>
            <person name="Schmutz J."/>
            <person name="Soltis P."/>
            <person name="Soltis D."/>
            <person name="Chen Z.-H."/>
        </authorList>
    </citation>
    <scope>NUCLEOTIDE SEQUENCE [LARGE SCALE GENOMIC DNA]</scope>
    <source>
        <strain evidence="6">Whitten #5841</strain>
        <tissue evidence="6">Leaf</tissue>
    </source>
</reference>
<accession>A0A8T2RF49</accession>
<evidence type="ECO:0000256" key="2">
    <source>
        <dbReference type="ARBA" id="ARBA00004906"/>
    </source>
</evidence>
<name>A0A8T2RF49_CERRI</name>
<keyword evidence="7" id="KW-1185">Reference proteome</keyword>
<gene>
    <name evidence="6" type="ORF">KP509_27G031200</name>
</gene>
<feature type="transmembrane region" description="Helical" evidence="4">
    <location>
        <begin position="43"/>
        <end position="61"/>
    </location>
</feature>
<dbReference type="PANTHER" id="PTHR31060">
    <property type="entry name" value="OSJNBA0011J08.25 PROTEIN-RELATED"/>
    <property type="match status" value="1"/>
</dbReference>
<feature type="domain" description="At3g05675-like ankyrin-like" evidence="5">
    <location>
        <begin position="227"/>
        <end position="388"/>
    </location>
</feature>
<feature type="transmembrane region" description="Helical" evidence="4">
    <location>
        <begin position="173"/>
        <end position="195"/>
    </location>
</feature>
<dbReference type="EMBL" id="CM035432">
    <property type="protein sequence ID" value="KAH7295076.1"/>
    <property type="molecule type" value="Genomic_DNA"/>
</dbReference>
<dbReference type="EMBL" id="CM035432">
    <property type="protein sequence ID" value="KAH7295073.1"/>
    <property type="molecule type" value="Genomic_DNA"/>
</dbReference>
<dbReference type="InterPro" id="IPR058039">
    <property type="entry name" value="At3g05675-like_ankyrin"/>
</dbReference>
<dbReference type="PANTHER" id="PTHR31060:SF4">
    <property type="entry name" value="1,8-CINEOLE SYNTHASE"/>
    <property type="match status" value="1"/>
</dbReference>
<dbReference type="InterPro" id="IPR038920">
    <property type="entry name" value="At3g05675-like"/>
</dbReference>
<keyword evidence="4" id="KW-0812">Transmembrane</keyword>
<evidence type="ECO:0000313" key="7">
    <source>
        <dbReference type="Proteomes" id="UP000825935"/>
    </source>
</evidence>
<keyword evidence="4" id="KW-0472">Membrane</keyword>
<evidence type="ECO:0000259" key="5">
    <source>
        <dbReference type="Pfam" id="PF25553"/>
    </source>
</evidence>
<evidence type="ECO:0000256" key="3">
    <source>
        <dbReference type="ARBA" id="ARBA00022786"/>
    </source>
</evidence>
<sequence>MPQRRSTCNKSWENGSFILLPIVCAINAWKSILNSSKLGHERWAVLLGIPRCILGLFIWAAHSLSRYRSDQVFCKAEEGRDDCNLSAPSTECNARRRALCQVLNLVNDTPNSSEKYEFARALAEKLINENRSEGDDTSRGTNTAALESGFLRTVELLTISLHRLHQQLEMRKASWYSALCHLVFSMNIGAFQQWLSFEHMSGYLYNVLLQAVSSSKGTTEQSTLQASAIGTTKSHLNATAEKLAQELLWITEKLKDFSSLNRATENWGAQHSLAKLSLSADPHVQAYLLRVSGVFLKELAFSHAMTWNSNLKVSVLLSWLPLFCGAKAGFDYPCLKPSERADFLRNLEEIVMSLSMVDQELVLQCWLREFVSSASEWPNLQDCFEKWYSSVRISTCLPYQA</sequence>
<keyword evidence="4" id="KW-1133">Transmembrane helix</keyword>
<comment type="caution">
    <text evidence="6">The sequence shown here is derived from an EMBL/GenBank/DDBJ whole genome shotgun (WGS) entry which is preliminary data.</text>
</comment>
<dbReference type="OrthoDB" id="778222at2759"/>
<dbReference type="EMBL" id="CM035432">
    <property type="protein sequence ID" value="KAH7295074.1"/>
    <property type="molecule type" value="Genomic_DNA"/>
</dbReference>
<feature type="transmembrane region" description="Helical" evidence="4">
    <location>
        <begin position="12"/>
        <end position="31"/>
    </location>
</feature>
<evidence type="ECO:0000256" key="4">
    <source>
        <dbReference type="SAM" id="Phobius"/>
    </source>
</evidence>
<organism evidence="6 7">
    <name type="scientific">Ceratopteris richardii</name>
    <name type="common">Triangle waterfern</name>
    <dbReference type="NCBI Taxonomy" id="49495"/>
    <lineage>
        <taxon>Eukaryota</taxon>
        <taxon>Viridiplantae</taxon>
        <taxon>Streptophyta</taxon>
        <taxon>Embryophyta</taxon>
        <taxon>Tracheophyta</taxon>
        <taxon>Polypodiopsida</taxon>
        <taxon>Polypodiidae</taxon>
        <taxon>Polypodiales</taxon>
        <taxon>Pteridineae</taxon>
        <taxon>Pteridaceae</taxon>
        <taxon>Parkerioideae</taxon>
        <taxon>Ceratopteris</taxon>
    </lineage>
</organism>
<evidence type="ECO:0000256" key="1">
    <source>
        <dbReference type="ARBA" id="ARBA00002668"/>
    </source>
</evidence>
<dbReference type="OMA" id="YCSSSDW"/>